<dbReference type="EMBL" id="QHJQ01000035">
    <property type="protein sequence ID" value="PXA02797.1"/>
    <property type="molecule type" value="Genomic_DNA"/>
</dbReference>
<dbReference type="RefSeq" id="WP_233246185.1">
    <property type="nucleotide sequence ID" value="NZ_QHJQ01000035.1"/>
</dbReference>
<reference evidence="1 2" key="1">
    <citation type="submission" date="2018-05" db="EMBL/GenBank/DDBJ databases">
        <title>Coraliomargarita sinensis sp. nov., isolated from a marine solar saltern.</title>
        <authorList>
            <person name="Zhou L.Y."/>
        </authorList>
    </citation>
    <scope>NUCLEOTIDE SEQUENCE [LARGE SCALE GENOMIC DNA]</scope>
    <source>
        <strain evidence="1 2">WN38</strain>
    </source>
</reference>
<evidence type="ECO:0000313" key="2">
    <source>
        <dbReference type="Proteomes" id="UP000247099"/>
    </source>
</evidence>
<dbReference type="Proteomes" id="UP000247099">
    <property type="component" value="Unassembled WGS sequence"/>
</dbReference>
<dbReference type="InParanoid" id="A0A317ZEN6"/>
<evidence type="ECO:0000313" key="1">
    <source>
        <dbReference type="EMBL" id="PXA02797.1"/>
    </source>
</evidence>
<protein>
    <submittedName>
        <fullName evidence="1">Uncharacterized protein</fullName>
    </submittedName>
</protein>
<sequence>LGKMKLLTYLFLFIVPLLVAPAFSIFSKKKPESPDESWVIRGATEVHSMLSLVADGREFEYTELQGGGVTWQGHRIYLRFRIEPELVEELFSSYEKKKWAKIKPDFIDIESDIEMIKERSTTFIDFVPKWNPLSINHKVCYKIEGKNNWTHEGYNCAVVDKDTGIVYFFAWGA</sequence>
<organism evidence="1 2">
    <name type="scientific">Coraliomargarita sinensis</name>
    <dbReference type="NCBI Taxonomy" id="2174842"/>
    <lineage>
        <taxon>Bacteria</taxon>
        <taxon>Pseudomonadati</taxon>
        <taxon>Verrucomicrobiota</taxon>
        <taxon>Opitutia</taxon>
        <taxon>Puniceicoccales</taxon>
        <taxon>Coraliomargaritaceae</taxon>
        <taxon>Coraliomargarita</taxon>
    </lineage>
</organism>
<keyword evidence="2" id="KW-1185">Reference proteome</keyword>
<name>A0A317ZEN6_9BACT</name>
<proteinExistence type="predicted"/>
<dbReference type="AlphaFoldDB" id="A0A317ZEN6"/>
<feature type="non-terminal residue" evidence="1">
    <location>
        <position position="1"/>
    </location>
</feature>
<gene>
    <name evidence="1" type="ORF">DDZ13_15285</name>
</gene>
<accession>A0A317ZEN6</accession>
<comment type="caution">
    <text evidence="1">The sequence shown here is derived from an EMBL/GenBank/DDBJ whole genome shotgun (WGS) entry which is preliminary data.</text>
</comment>